<dbReference type="AlphaFoldDB" id="A0A133ZZB0"/>
<proteinExistence type="predicted"/>
<dbReference type="Pfam" id="PF13529">
    <property type="entry name" value="Peptidase_C39_2"/>
    <property type="match status" value="1"/>
</dbReference>
<dbReference type="STRING" id="467210.HMPREF1866_00209"/>
<dbReference type="EMBL" id="LSDA01000010">
    <property type="protein sequence ID" value="KXB60761.1"/>
    <property type="molecule type" value="Genomic_DNA"/>
</dbReference>
<evidence type="ECO:0000313" key="2">
    <source>
        <dbReference type="EMBL" id="KXB60761.1"/>
    </source>
</evidence>
<dbReference type="PATRIC" id="fig|467210.3.peg.208"/>
<protein>
    <recommendedName>
        <fullName evidence="1">Peptidase C39-like domain-containing protein</fullName>
    </recommendedName>
</protein>
<name>A0A133ZZB0_9FIRM</name>
<gene>
    <name evidence="2" type="ORF">HMPREF1866_00209</name>
</gene>
<dbReference type="OrthoDB" id="5416005at2"/>
<comment type="caution">
    <text evidence="2">The sequence shown here is derived from an EMBL/GenBank/DDBJ whole genome shotgun (WGS) entry which is preliminary data.</text>
</comment>
<feature type="domain" description="Peptidase C39-like" evidence="1">
    <location>
        <begin position="5"/>
        <end position="138"/>
    </location>
</feature>
<evidence type="ECO:0000313" key="3">
    <source>
        <dbReference type="Proteomes" id="UP000070394"/>
    </source>
</evidence>
<sequence>MKNPLHYQISEYDCGPTSMLNALSFLFEREDIPPEVIRNVMLYTLDCYSNEGHPGKSGTSPMAMMFLSNWLNRFRDIKQLNVICEYITGEQVFIGETSRINDALTRGGAVVIRLFYDVPHYVLLTGVDESNIYMFDPYYEDEFTDEHWSQFIPEGDVELILDKPLRYNRVVPFGYFNREEDLLYALGKFENREAVILYNQKTEKTPEKTIEYFI</sequence>
<dbReference type="InterPro" id="IPR039564">
    <property type="entry name" value="Peptidase_C39-like"/>
</dbReference>
<dbReference type="Proteomes" id="UP000070394">
    <property type="component" value="Unassembled WGS sequence"/>
</dbReference>
<keyword evidence="3" id="KW-1185">Reference proteome</keyword>
<dbReference type="RefSeq" id="WP_060930214.1">
    <property type="nucleotide sequence ID" value="NZ_KQ959775.1"/>
</dbReference>
<reference evidence="3" key="1">
    <citation type="submission" date="2016-01" db="EMBL/GenBank/DDBJ databases">
        <authorList>
            <person name="Mitreva M."/>
            <person name="Pepin K.H."/>
            <person name="Mihindukulasuriya K.A."/>
            <person name="Fulton R."/>
            <person name="Fronick C."/>
            <person name="O'Laughlin M."/>
            <person name="Miner T."/>
            <person name="Herter B."/>
            <person name="Rosa B.A."/>
            <person name="Cordes M."/>
            <person name="Tomlinson C."/>
            <person name="Wollam A."/>
            <person name="Palsikar V.B."/>
            <person name="Mardis E.R."/>
            <person name="Wilson R.K."/>
        </authorList>
    </citation>
    <scope>NUCLEOTIDE SEQUENCE [LARGE SCALE GENOMIC DNA]</scope>
    <source>
        <strain evidence="3">DNF00896</strain>
    </source>
</reference>
<accession>A0A133ZZB0</accession>
<dbReference type="Gene3D" id="3.90.70.10">
    <property type="entry name" value="Cysteine proteinases"/>
    <property type="match status" value="1"/>
</dbReference>
<organism evidence="2 3">
    <name type="scientific">Lachnoanaerobaculum saburreum</name>
    <dbReference type="NCBI Taxonomy" id="467210"/>
    <lineage>
        <taxon>Bacteria</taxon>
        <taxon>Bacillati</taxon>
        <taxon>Bacillota</taxon>
        <taxon>Clostridia</taxon>
        <taxon>Lachnospirales</taxon>
        <taxon>Lachnospiraceae</taxon>
        <taxon>Lachnoanaerobaculum</taxon>
    </lineage>
</organism>
<evidence type="ECO:0000259" key="1">
    <source>
        <dbReference type="Pfam" id="PF13529"/>
    </source>
</evidence>